<dbReference type="VEuPathDB" id="TriTrypDB:LdCL_350047700"/>
<name>A0A504XHB6_LEIDO</name>
<evidence type="ECO:0000313" key="5">
    <source>
        <dbReference type="Proteomes" id="UP000318821"/>
    </source>
</evidence>
<dbReference type="Proteomes" id="UP000601710">
    <property type="component" value="Chromosome 35"/>
</dbReference>
<dbReference type="AlphaFoldDB" id="A0A504XHB6"/>
<reference evidence="5" key="1">
    <citation type="submission" date="2019-02" db="EMBL/GenBank/DDBJ databases">
        <title>FDA dAtabase for Regulatory Grade micrObial Sequences (FDA-ARGOS): Supporting development and validation of Infectious Disease Dx tests.</title>
        <authorList>
            <person name="Duncan R."/>
            <person name="Fisher C."/>
            <person name="Tallon L."/>
            <person name="Sadzewicz L."/>
            <person name="Sengamalay N."/>
            <person name="Ott S."/>
            <person name="Godinez A."/>
            <person name="Nagaraj S."/>
            <person name="Vavikolanu K."/>
            <person name="Vyas G."/>
            <person name="Nadendla S."/>
            <person name="Aluvathingal J."/>
            <person name="Sichtig H."/>
        </authorList>
    </citation>
    <scope>NUCLEOTIDE SEQUENCE [LARGE SCALE GENOMIC DNA]</scope>
    <source>
        <strain evidence="5">FDAARGOS_360</strain>
    </source>
</reference>
<gene>
    <name evidence="4" type="ORF">CGC20_14635</name>
    <name evidence="3" type="ORF">LDHU3_35.5480</name>
</gene>
<feature type="transmembrane region" description="Helical" evidence="2">
    <location>
        <begin position="152"/>
        <end position="179"/>
    </location>
</feature>
<reference evidence="3" key="3">
    <citation type="submission" date="2020-06" db="EMBL/GenBank/DDBJ databases">
        <authorList>
            <person name="Camacho E."/>
            <person name="Gonzalez-de la Fuente S."/>
            <person name="Rastrojo A."/>
            <person name="Peiro-Pastor R."/>
            <person name="Solana JC."/>
            <person name="Tabera L."/>
            <person name="Gamarro F."/>
            <person name="Carrasco-Ramiro F."/>
            <person name="Requena JM."/>
            <person name="Aguado B."/>
        </authorList>
    </citation>
    <scope>NUCLEOTIDE SEQUENCE</scope>
</reference>
<dbReference type="VEuPathDB" id="TriTrypDB:LdBPK_354260.1"/>
<keyword evidence="2" id="KW-1133">Transmembrane helix</keyword>
<keyword evidence="2" id="KW-0472">Membrane</keyword>
<feature type="region of interest" description="Disordered" evidence="1">
    <location>
        <begin position="18"/>
        <end position="70"/>
    </location>
</feature>
<accession>A0A504XHB6</accession>
<dbReference type="VEuPathDB" id="TriTrypDB:LDHU3_35.5480"/>
<evidence type="ECO:0000313" key="4">
    <source>
        <dbReference type="EMBL" id="TPP47913.1"/>
    </source>
</evidence>
<evidence type="ECO:0000256" key="2">
    <source>
        <dbReference type="SAM" id="Phobius"/>
    </source>
</evidence>
<dbReference type="EMBL" id="RHLD01000013">
    <property type="protein sequence ID" value="TPP47913.1"/>
    <property type="molecule type" value="Genomic_DNA"/>
</dbReference>
<proteinExistence type="predicted"/>
<feature type="compositionally biased region" description="Polar residues" evidence="1">
    <location>
        <begin position="24"/>
        <end position="34"/>
    </location>
</feature>
<protein>
    <submittedName>
        <fullName evidence="3">Hypothetical_protein_conserved</fullName>
    </submittedName>
</protein>
<organism evidence="4 5">
    <name type="scientific">Leishmania donovani</name>
    <dbReference type="NCBI Taxonomy" id="5661"/>
    <lineage>
        <taxon>Eukaryota</taxon>
        <taxon>Discoba</taxon>
        <taxon>Euglenozoa</taxon>
        <taxon>Kinetoplastea</taxon>
        <taxon>Metakinetoplastina</taxon>
        <taxon>Trypanosomatida</taxon>
        <taxon>Trypanosomatidae</taxon>
        <taxon>Leishmaniinae</taxon>
        <taxon>Leishmania</taxon>
    </lineage>
</organism>
<evidence type="ECO:0000256" key="1">
    <source>
        <dbReference type="SAM" id="MobiDB-lite"/>
    </source>
</evidence>
<feature type="transmembrane region" description="Helical" evidence="2">
    <location>
        <begin position="191"/>
        <end position="211"/>
    </location>
</feature>
<sequence length="230" mass="24754">MPAERTATLPLTEAEAALATPTASCSQAQSTGTPEATPAALPSPRTTATISQREGSAKDSGTPVTAAAPRTTRLLKDVEAEENRYLYETLYKSLDETADTAIRDELTVGDTVRFARDAKREFITAATMPLGEKAKNCSALARRFSQKKNQKVAYVFIVFSVLMMTMPVIGLLIGMRLIAPRLDMDPTLCGGGLAVFTAISLTGSYVVYAMMEEAQCGKQNASETESKKER</sequence>
<dbReference type="Proteomes" id="UP000318821">
    <property type="component" value="Unassembled WGS sequence"/>
</dbReference>
<keyword evidence="2" id="KW-0812">Transmembrane</keyword>
<reference evidence="4" key="2">
    <citation type="submission" date="2019-02" db="EMBL/GenBank/DDBJ databases">
        <title>FDA dAtabase for Regulatory Grade micrObial Sequences (FDA-ARGOS): Supporting development and validation of Infectious Disease Dx tests.</title>
        <authorList>
            <person name="Duncan R."/>
            <person name="Fisher C."/>
            <person name="Tallon L.J."/>
            <person name="Sadzewicz L."/>
            <person name="Sengamalay N."/>
            <person name="Ott S."/>
            <person name="Godinez A."/>
            <person name="Nagaraj S."/>
            <person name="Nadendla S."/>
            <person name="Sichtig H."/>
        </authorList>
    </citation>
    <scope>NUCLEOTIDE SEQUENCE</scope>
    <source>
        <strain evidence="4">FDAARGOS_360</strain>
    </source>
</reference>
<evidence type="ECO:0000313" key="3">
    <source>
        <dbReference type="EMBL" id="CAC5434448.1"/>
    </source>
</evidence>
<dbReference type="EMBL" id="LR812655">
    <property type="protein sequence ID" value="CAC5434448.1"/>
    <property type="molecule type" value="Genomic_DNA"/>
</dbReference>
<feature type="compositionally biased region" description="Polar residues" evidence="1">
    <location>
        <begin position="44"/>
        <end position="54"/>
    </location>
</feature>